<dbReference type="RefSeq" id="WP_245884557.1">
    <property type="nucleotide sequence ID" value="NZ_QGGL01000012.1"/>
</dbReference>
<feature type="transmembrane region" description="Helical" evidence="1">
    <location>
        <begin position="48"/>
        <end position="70"/>
    </location>
</feature>
<protein>
    <submittedName>
        <fullName evidence="2">Putative F0F1-ATPase subunit (Ca2+/Mg2+ transporter)</fullName>
    </submittedName>
</protein>
<sequence>MNQKKSDNREAMQAFGLVSMIGVDMASCTVGGVFLGKWLDSLWGTTPWMLLVGILLGLTAGILGVVKLLSKFGPEAGTKK</sequence>
<evidence type="ECO:0000313" key="2">
    <source>
        <dbReference type="EMBL" id="PWK10319.1"/>
    </source>
</evidence>
<gene>
    <name evidence="2" type="ORF">C7459_112141</name>
</gene>
<evidence type="ECO:0000256" key="1">
    <source>
        <dbReference type="SAM" id="Phobius"/>
    </source>
</evidence>
<dbReference type="Proteomes" id="UP000245634">
    <property type="component" value="Unassembled WGS sequence"/>
</dbReference>
<proteinExistence type="predicted"/>
<evidence type="ECO:0000313" key="3">
    <source>
        <dbReference type="Proteomes" id="UP000245634"/>
    </source>
</evidence>
<reference evidence="2 3" key="1">
    <citation type="submission" date="2018-05" db="EMBL/GenBank/DDBJ databases">
        <title>Genomic Encyclopedia of Type Strains, Phase IV (KMG-IV): sequencing the most valuable type-strain genomes for metagenomic binning, comparative biology and taxonomic classification.</title>
        <authorList>
            <person name="Goeker M."/>
        </authorList>
    </citation>
    <scope>NUCLEOTIDE SEQUENCE [LARGE SCALE GENOMIC DNA]</scope>
    <source>
        <strain evidence="2 3">DSM 18773</strain>
    </source>
</reference>
<comment type="caution">
    <text evidence="2">The sequence shown here is derived from an EMBL/GenBank/DDBJ whole genome shotgun (WGS) entry which is preliminary data.</text>
</comment>
<name>A0A316DTI1_9BACL</name>
<keyword evidence="1" id="KW-0472">Membrane</keyword>
<keyword evidence="1" id="KW-0812">Transmembrane</keyword>
<keyword evidence="3" id="KW-1185">Reference proteome</keyword>
<dbReference type="EMBL" id="QGGL01000012">
    <property type="protein sequence ID" value="PWK10319.1"/>
    <property type="molecule type" value="Genomic_DNA"/>
</dbReference>
<keyword evidence="1" id="KW-1133">Transmembrane helix</keyword>
<feature type="transmembrane region" description="Helical" evidence="1">
    <location>
        <begin position="12"/>
        <end position="36"/>
    </location>
</feature>
<organism evidence="2 3">
    <name type="scientific">Tumebacillus permanentifrigoris</name>
    <dbReference type="NCBI Taxonomy" id="378543"/>
    <lineage>
        <taxon>Bacteria</taxon>
        <taxon>Bacillati</taxon>
        <taxon>Bacillota</taxon>
        <taxon>Bacilli</taxon>
        <taxon>Bacillales</taxon>
        <taxon>Alicyclobacillaceae</taxon>
        <taxon>Tumebacillus</taxon>
    </lineage>
</organism>
<accession>A0A316DTI1</accession>
<dbReference type="InterPro" id="IPR032820">
    <property type="entry name" value="ATPase_put"/>
</dbReference>
<dbReference type="Pfam" id="PF09527">
    <property type="entry name" value="ATPase_gene1"/>
    <property type="match status" value="1"/>
</dbReference>
<dbReference type="AlphaFoldDB" id="A0A316DTI1"/>